<feature type="domain" description="PRC-barrel" evidence="2">
    <location>
        <begin position="48"/>
        <end position="112"/>
    </location>
</feature>
<dbReference type="OrthoDB" id="286778at2"/>
<dbReference type="RefSeq" id="WP_145097042.1">
    <property type="nucleotide sequence ID" value="NZ_CP036348.1"/>
</dbReference>
<gene>
    <name evidence="3" type="ORF">Poly24_31960</name>
</gene>
<keyword evidence="1" id="KW-0732">Signal</keyword>
<organism evidence="3 4">
    <name type="scientific">Rosistilla carotiformis</name>
    <dbReference type="NCBI Taxonomy" id="2528017"/>
    <lineage>
        <taxon>Bacteria</taxon>
        <taxon>Pseudomonadati</taxon>
        <taxon>Planctomycetota</taxon>
        <taxon>Planctomycetia</taxon>
        <taxon>Pirellulales</taxon>
        <taxon>Pirellulaceae</taxon>
        <taxon>Rosistilla</taxon>
    </lineage>
</organism>
<dbReference type="PANTHER" id="PTHR36505:SF1">
    <property type="entry name" value="BLR1072 PROTEIN"/>
    <property type="match status" value="1"/>
</dbReference>
<dbReference type="Proteomes" id="UP000315082">
    <property type="component" value="Chromosome"/>
</dbReference>
<evidence type="ECO:0000313" key="3">
    <source>
        <dbReference type="EMBL" id="QDV69480.1"/>
    </source>
</evidence>
<evidence type="ECO:0000256" key="1">
    <source>
        <dbReference type="SAM" id="SignalP"/>
    </source>
</evidence>
<dbReference type="AlphaFoldDB" id="A0A518JVB1"/>
<keyword evidence="4" id="KW-1185">Reference proteome</keyword>
<dbReference type="KEGG" id="rcf:Poly24_31960"/>
<name>A0A518JVB1_9BACT</name>
<dbReference type="SUPFAM" id="SSF50346">
    <property type="entry name" value="PRC-barrel domain"/>
    <property type="match status" value="1"/>
</dbReference>
<feature type="signal peptide" evidence="1">
    <location>
        <begin position="1"/>
        <end position="27"/>
    </location>
</feature>
<dbReference type="EMBL" id="CP036348">
    <property type="protein sequence ID" value="QDV69480.1"/>
    <property type="molecule type" value="Genomic_DNA"/>
</dbReference>
<dbReference type="Gene3D" id="2.30.30.240">
    <property type="entry name" value="PRC-barrel domain"/>
    <property type="match status" value="1"/>
</dbReference>
<dbReference type="InterPro" id="IPR011033">
    <property type="entry name" value="PRC_barrel-like_sf"/>
</dbReference>
<evidence type="ECO:0000313" key="4">
    <source>
        <dbReference type="Proteomes" id="UP000315082"/>
    </source>
</evidence>
<dbReference type="PANTHER" id="PTHR36505">
    <property type="entry name" value="BLR1072 PROTEIN"/>
    <property type="match status" value="1"/>
</dbReference>
<reference evidence="3 4" key="1">
    <citation type="submission" date="2019-02" db="EMBL/GenBank/DDBJ databases">
        <title>Deep-cultivation of Planctomycetes and their phenomic and genomic characterization uncovers novel biology.</title>
        <authorList>
            <person name="Wiegand S."/>
            <person name="Jogler M."/>
            <person name="Boedeker C."/>
            <person name="Pinto D."/>
            <person name="Vollmers J."/>
            <person name="Rivas-Marin E."/>
            <person name="Kohn T."/>
            <person name="Peeters S.H."/>
            <person name="Heuer A."/>
            <person name="Rast P."/>
            <person name="Oberbeckmann S."/>
            <person name="Bunk B."/>
            <person name="Jeske O."/>
            <person name="Meyerdierks A."/>
            <person name="Storesund J.E."/>
            <person name="Kallscheuer N."/>
            <person name="Luecker S."/>
            <person name="Lage O.M."/>
            <person name="Pohl T."/>
            <person name="Merkel B.J."/>
            <person name="Hornburger P."/>
            <person name="Mueller R.-W."/>
            <person name="Bruemmer F."/>
            <person name="Labrenz M."/>
            <person name="Spormann A.M."/>
            <person name="Op den Camp H."/>
            <person name="Overmann J."/>
            <person name="Amann R."/>
            <person name="Jetten M.S.M."/>
            <person name="Mascher T."/>
            <person name="Medema M.H."/>
            <person name="Devos D.P."/>
            <person name="Kaster A.-K."/>
            <person name="Ovreas L."/>
            <person name="Rohde M."/>
            <person name="Galperin M.Y."/>
            <person name="Jogler C."/>
        </authorList>
    </citation>
    <scope>NUCLEOTIDE SEQUENCE [LARGE SCALE GENOMIC DNA]</scope>
    <source>
        <strain evidence="3 4">Poly24</strain>
    </source>
</reference>
<dbReference type="Pfam" id="PF05239">
    <property type="entry name" value="PRC"/>
    <property type="match status" value="1"/>
</dbReference>
<accession>A0A518JVB1</accession>
<proteinExistence type="predicted"/>
<sequence length="192" mass="20989" precursor="true">MKTTKFLAGIAAAGALTLGTGLPVASADDNATQAKRIGQLDERLTGTNVRVSQLIGMDIQNDRGEGVGEINDVVIDAATGKIKYAAVTYGGFLGLGDKLFAVPFDALQVKRNPDDPGDRGDLVFILNVTQKQMEGAVGFDQYHWPNFADKNFTRDLEKRYETNRRDRTRTGGVDVNVDRNGVDVDVRRDRDE</sequence>
<feature type="chain" id="PRO_5022026509" evidence="1">
    <location>
        <begin position="28"/>
        <end position="192"/>
    </location>
</feature>
<protein>
    <submittedName>
        <fullName evidence="3">PRC-barrel domain protein</fullName>
    </submittedName>
</protein>
<dbReference type="InterPro" id="IPR027275">
    <property type="entry name" value="PRC-brl_dom"/>
</dbReference>
<evidence type="ECO:0000259" key="2">
    <source>
        <dbReference type="Pfam" id="PF05239"/>
    </source>
</evidence>